<gene>
    <name evidence="2" type="ORF">P167DRAFT_567647</name>
</gene>
<accession>A0A3N4KEP2</accession>
<feature type="compositionally biased region" description="Basic and acidic residues" evidence="1">
    <location>
        <begin position="81"/>
        <end position="99"/>
    </location>
</feature>
<evidence type="ECO:0000313" key="2">
    <source>
        <dbReference type="EMBL" id="RPB08960.1"/>
    </source>
</evidence>
<feature type="region of interest" description="Disordered" evidence="1">
    <location>
        <begin position="78"/>
        <end position="99"/>
    </location>
</feature>
<dbReference type="OrthoDB" id="5341924at2759"/>
<reference evidence="2 3" key="1">
    <citation type="journal article" date="2018" name="Nat. Ecol. Evol.">
        <title>Pezizomycetes genomes reveal the molecular basis of ectomycorrhizal truffle lifestyle.</title>
        <authorList>
            <person name="Murat C."/>
            <person name="Payen T."/>
            <person name="Noel B."/>
            <person name="Kuo A."/>
            <person name="Morin E."/>
            <person name="Chen J."/>
            <person name="Kohler A."/>
            <person name="Krizsan K."/>
            <person name="Balestrini R."/>
            <person name="Da Silva C."/>
            <person name="Montanini B."/>
            <person name="Hainaut M."/>
            <person name="Levati E."/>
            <person name="Barry K.W."/>
            <person name="Belfiori B."/>
            <person name="Cichocki N."/>
            <person name="Clum A."/>
            <person name="Dockter R.B."/>
            <person name="Fauchery L."/>
            <person name="Guy J."/>
            <person name="Iotti M."/>
            <person name="Le Tacon F."/>
            <person name="Lindquist E.A."/>
            <person name="Lipzen A."/>
            <person name="Malagnac F."/>
            <person name="Mello A."/>
            <person name="Molinier V."/>
            <person name="Miyauchi S."/>
            <person name="Poulain J."/>
            <person name="Riccioni C."/>
            <person name="Rubini A."/>
            <person name="Sitrit Y."/>
            <person name="Splivallo R."/>
            <person name="Traeger S."/>
            <person name="Wang M."/>
            <person name="Zifcakova L."/>
            <person name="Wipf D."/>
            <person name="Zambonelli A."/>
            <person name="Paolocci F."/>
            <person name="Nowrousian M."/>
            <person name="Ottonello S."/>
            <person name="Baldrian P."/>
            <person name="Spatafora J.W."/>
            <person name="Henrissat B."/>
            <person name="Nagy L.G."/>
            <person name="Aury J.M."/>
            <person name="Wincker P."/>
            <person name="Grigoriev I.V."/>
            <person name="Bonfante P."/>
            <person name="Martin F.M."/>
        </authorList>
    </citation>
    <scope>NUCLEOTIDE SEQUENCE [LARGE SCALE GENOMIC DNA]</scope>
    <source>
        <strain evidence="2 3">CCBAS932</strain>
    </source>
</reference>
<proteinExistence type="predicted"/>
<dbReference type="InParanoid" id="A0A3N4KEP2"/>
<evidence type="ECO:0000256" key="1">
    <source>
        <dbReference type="SAM" id="MobiDB-lite"/>
    </source>
</evidence>
<keyword evidence="3" id="KW-1185">Reference proteome</keyword>
<dbReference type="Proteomes" id="UP000277580">
    <property type="component" value="Unassembled WGS sequence"/>
</dbReference>
<protein>
    <submittedName>
        <fullName evidence="2">Uncharacterized protein</fullName>
    </submittedName>
</protein>
<feature type="region of interest" description="Disordered" evidence="1">
    <location>
        <begin position="901"/>
        <end position="927"/>
    </location>
</feature>
<sequence length="976" mass="110307">MLSVHRSPRSILNSSFTCTFLLPSFFPIRRGDRRRLTSALRTKRTTSIPVTSTSPTLNFIRHQSTAEWLTNINISFPPLPPRHDTNATPNETREPPLDPHQKRFHLHGDLIHDGRFPDLYGITMPPKPPIKNPRYEDAWISHLFTGPYLPPEWRREADIVPPLDNEKLLLFLERAKGHKHDIITELVVRGEWAIAVWIVRQLIQPGFEYPEVVKMHSVFDETRGSTMMNGDYDVGRAEKEYSGGIPSPAIAGRSGLWVLEDKKVKWDIERRRRGYGVVLYSLAGMVIRAGTESGDRGYKDLMATVRQVLAYLHTAGFMPDSLYDMGRHPRLYLLRSRILASLADAMWRAQEAMAAEEAERLGIVGEYQGFEVPRARHRFEVWGGGTKDIPPPPASLPAHIRQKNTPQWGSYSEREVWLELILTIVVETGYGHVGVDVLRHAASQGWSFVDYRELYPNEYTSKALLYMAPEPKTGPWQLEGHSLDRPPVTTHPLSLPNTLLPGVVDAAVDSTAEGRGLESMFITILSYAQSLPMKRTTLLRLLRHPALVWSKNAEVMAAGATILLEFEDGVKACNMLYTALSLHISKQNLPGAQRVWAILRNRTMNIQQIPDPLLAHYLMFLVGRRMLGDAFGLVNPTTVDGETFSPIIQESAYNSPYLAPPLLALAVASKRQLLFDRVRTALALTDPRRITKETYTSLLKANLAFGDSTAAKDVLSALFTYGHTIDSVLVGVLVTHELERDRAAGYAFVESGAGVIPFDPKNPGCRPKNRGRKQATAGKMEISRDAWISVLREAVATRDEPRTKWAMVNMGIDLETGAGLDTMAFNVLLRGVAEGQGCVKAMEMCHNHHTRGNKRPDGAVIGDGISLRTVLHRAVKEMIELDSEQEKDDWVPGEWWDPMWGKRPKQNLSKRSKLKKEKEKAEKAERREKRQIRRRSIEFVLDWCWREMRGSGMGIPDVEKTVRIWLQRTRWAAFLE</sequence>
<name>A0A3N4KEP2_9PEZI</name>
<dbReference type="EMBL" id="ML119157">
    <property type="protein sequence ID" value="RPB08960.1"/>
    <property type="molecule type" value="Genomic_DNA"/>
</dbReference>
<organism evidence="2 3">
    <name type="scientific">Morchella conica CCBAS932</name>
    <dbReference type="NCBI Taxonomy" id="1392247"/>
    <lineage>
        <taxon>Eukaryota</taxon>
        <taxon>Fungi</taxon>
        <taxon>Dikarya</taxon>
        <taxon>Ascomycota</taxon>
        <taxon>Pezizomycotina</taxon>
        <taxon>Pezizomycetes</taxon>
        <taxon>Pezizales</taxon>
        <taxon>Morchellaceae</taxon>
        <taxon>Morchella</taxon>
    </lineage>
</organism>
<dbReference type="AlphaFoldDB" id="A0A3N4KEP2"/>
<feature type="compositionally biased region" description="Basic residues" evidence="1">
    <location>
        <begin position="902"/>
        <end position="915"/>
    </location>
</feature>
<evidence type="ECO:0000313" key="3">
    <source>
        <dbReference type="Proteomes" id="UP000277580"/>
    </source>
</evidence>
<feature type="compositionally biased region" description="Basic and acidic residues" evidence="1">
    <location>
        <begin position="916"/>
        <end position="927"/>
    </location>
</feature>